<protein>
    <recommendedName>
        <fullName evidence="2">histidine kinase</fullName>
        <ecNumber evidence="2">2.7.13.3</ecNumber>
    </recommendedName>
</protein>
<evidence type="ECO:0000313" key="11">
    <source>
        <dbReference type="EMBL" id="TDQ29073.1"/>
    </source>
</evidence>
<dbReference type="InterPro" id="IPR001789">
    <property type="entry name" value="Sig_transdc_resp-reg_receiver"/>
</dbReference>
<evidence type="ECO:0000256" key="6">
    <source>
        <dbReference type="ARBA" id="ARBA00023125"/>
    </source>
</evidence>
<dbReference type="GO" id="GO:0006355">
    <property type="term" value="P:regulation of DNA-templated transcription"/>
    <property type="evidence" value="ECO:0007669"/>
    <property type="project" value="TreeGrafter"/>
</dbReference>
<dbReference type="SUPFAM" id="SSF47384">
    <property type="entry name" value="Homodimeric domain of signal transducing histidine kinase"/>
    <property type="match status" value="1"/>
</dbReference>
<dbReference type="PANTHER" id="PTHR48111:SF1">
    <property type="entry name" value="TWO-COMPONENT RESPONSE REGULATOR ORR33"/>
    <property type="match status" value="1"/>
</dbReference>
<gene>
    <name evidence="11" type="ORF">CLV82_2523</name>
</gene>
<dbReference type="PROSITE" id="PS50110">
    <property type="entry name" value="RESPONSE_REGULATORY"/>
    <property type="match status" value="1"/>
</dbReference>
<dbReference type="InterPro" id="IPR003661">
    <property type="entry name" value="HisK_dim/P_dom"/>
</dbReference>
<evidence type="ECO:0000256" key="5">
    <source>
        <dbReference type="ARBA" id="ARBA00023015"/>
    </source>
</evidence>
<dbReference type="AlphaFoldDB" id="A0A4R6TGU7"/>
<evidence type="ECO:0000256" key="4">
    <source>
        <dbReference type="ARBA" id="ARBA00023012"/>
    </source>
</evidence>
<dbReference type="Gene3D" id="1.10.287.130">
    <property type="match status" value="1"/>
</dbReference>
<dbReference type="InterPro" id="IPR036097">
    <property type="entry name" value="HisK_dim/P_sf"/>
</dbReference>
<evidence type="ECO:0000256" key="2">
    <source>
        <dbReference type="ARBA" id="ARBA00012438"/>
    </source>
</evidence>
<dbReference type="SUPFAM" id="SSF52172">
    <property type="entry name" value="CheY-like"/>
    <property type="match status" value="1"/>
</dbReference>
<dbReference type="SMART" id="SM00448">
    <property type="entry name" value="REC"/>
    <property type="match status" value="1"/>
</dbReference>
<dbReference type="GO" id="GO:0000156">
    <property type="term" value="F:phosphorelay response regulator activity"/>
    <property type="evidence" value="ECO:0007669"/>
    <property type="project" value="TreeGrafter"/>
</dbReference>
<dbReference type="InterPro" id="IPR013655">
    <property type="entry name" value="PAS_fold_3"/>
</dbReference>
<reference evidence="11 12" key="1">
    <citation type="submission" date="2019-03" db="EMBL/GenBank/DDBJ databases">
        <title>Genomic Encyclopedia of Archaeal and Bacterial Type Strains, Phase II (KMG-II): from individual species to whole genera.</title>
        <authorList>
            <person name="Goeker M."/>
        </authorList>
    </citation>
    <scope>NUCLEOTIDE SEQUENCE [LARGE SCALE GENOMIC DNA]</scope>
    <source>
        <strain evidence="11 12">DSM 18435</strain>
    </source>
</reference>
<comment type="caution">
    <text evidence="11">The sequence shown here is derived from an EMBL/GenBank/DDBJ whole genome shotgun (WGS) entry which is preliminary data.</text>
</comment>
<dbReference type="OrthoDB" id="9124519at2"/>
<feature type="modified residue" description="4-aspartylphosphate" evidence="8">
    <location>
        <position position="61"/>
    </location>
</feature>
<feature type="domain" description="Response regulatory" evidence="9">
    <location>
        <begin position="9"/>
        <end position="126"/>
    </location>
</feature>
<organism evidence="11 12">
    <name type="scientific">Zeaxanthinibacter enoshimensis</name>
    <dbReference type="NCBI Taxonomy" id="392009"/>
    <lineage>
        <taxon>Bacteria</taxon>
        <taxon>Pseudomonadati</taxon>
        <taxon>Bacteroidota</taxon>
        <taxon>Flavobacteriia</taxon>
        <taxon>Flavobacteriales</taxon>
        <taxon>Flavobacteriaceae</taxon>
        <taxon>Zeaxanthinibacter</taxon>
    </lineage>
</organism>
<evidence type="ECO:0000259" key="10">
    <source>
        <dbReference type="PROSITE" id="PS50112"/>
    </source>
</evidence>
<dbReference type="GO" id="GO:0032993">
    <property type="term" value="C:protein-DNA complex"/>
    <property type="evidence" value="ECO:0007669"/>
    <property type="project" value="TreeGrafter"/>
</dbReference>
<keyword evidence="7" id="KW-0804">Transcription</keyword>
<dbReference type="PROSITE" id="PS50112">
    <property type="entry name" value="PAS"/>
    <property type="match status" value="1"/>
</dbReference>
<dbReference type="EMBL" id="SNYI01000003">
    <property type="protein sequence ID" value="TDQ29073.1"/>
    <property type="molecule type" value="Genomic_DNA"/>
</dbReference>
<dbReference type="NCBIfam" id="TIGR00229">
    <property type="entry name" value="sensory_box"/>
    <property type="match status" value="1"/>
</dbReference>
<keyword evidence="12" id="KW-1185">Reference proteome</keyword>
<keyword evidence="5" id="KW-0805">Transcription regulation</keyword>
<dbReference type="InterPro" id="IPR039420">
    <property type="entry name" value="WalR-like"/>
</dbReference>
<dbReference type="InterPro" id="IPR000014">
    <property type="entry name" value="PAS"/>
</dbReference>
<dbReference type="EC" id="2.7.13.3" evidence="2"/>
<dbReference type="PANTHER" id="PTHR48111">
    <property type="entry name" value="REGULATOR OF RPOS"/>
    <property type="match status" value="1"/>
</dbReference>
<dbReference type="GO" id="GO:0000155">
    <property type="term" value="F:phosphorelay sensor kinase activity"/>
    <property type="evidence" value="ECO:0007669"/>
    <property type="project" value="InterPro"/>
</dbReference>
<keyword evidence="4" id="KW-0902">Two-component regulatory system</keyword>
<dbReference type="Pfam" id="PF00072">
    <property type="entry name" value="Response_reg"/>
    <property type="match status" value="1"/>
</dbReference>
<feature type="domain" description="PAS" evidence="10">
    <location>
        <begin position="139"/>
        <end position="210"/>
    </location>
</feature>
<proteinExistence type="predicted"/>
<keyword evidence="3 8" id="KW-0597">Phosphoprotein</keyword>
<evidence type="ECO:0000256" key="1">
    <source>
        <dbReference type="ARBA" id="ARBA00000085"/>
    </source>
</evidence>
<comment type="catalytic activity">
    <reaction evidence="1">
        <text>ATP + protein L-histidine = ADP + protein N-phospho-L-histidine.</text>
        <dbReference type="EC" id="2.7.13.3"/>
    </reaction>
</comment>
<sequence>MLKDKNSYRLLIIEDNLGDAVLIEDYLEECFSHVLLHKVETYQQARTVLQSSKTFDLILLDLTLPDLQGEELVVRILELAPQIPVVALTGVNNIAFSVKALQLGVSDYILKDELSALSLYKNIIHNIERKKYYLDLKSSEKRYNDLFHLSPQPMWVYELDSLRILDVNEAAVRHYGYTEEEFLGLDLFGLRPPEERMTLQENIEIIKNTRRTYGYGVYTHMKKDGSLITVEVHGNEMEYDGLYARIVTVNDITKSLKHTEAIQNQNELLREIAWIQSHKLRAPLSRMMGLLDVLKDVQNADDPEELKFCHEQIENSARELDDIIRTIVNKAEMSQEITSR</sequence>
<evidence type="ECO:0000256" key="8">
    <source>
        <dbReference type="PROSITE-ProRule" id="PRU00169"/>
    </source>
</evidence>
<dbReference type="RefSeq" id="WP_133644669.1">
    <property type="nucleotide sequence ID" value="NZ_SNYI01000003.1"/>
</dbReference>
<dbReference type="GO" id="GO:0005829">
    <property type="term" value="C:cytosol"/>
    <property type="evidence" value="ECO:0007669"/>
    <property type="project" value="TreeGrafter"/>
</dbReference>
<evidence type="ECO:0000259" key="9">
    <source>
        <dbReference type="PROSITE" id="PS50110"/>
    </source>
</evidence>
<keyword evidence="6" id="KW-0238">DNA-binding</keyword>
<accession>A0A4R6TGU7</accession>
<dbReference type="GO" id="GO:0000976">
    <property type="term" value="F:transcription cis-regulatory region binding"/>
    <property type="evidence" value="ECO:0007669"/>
    <property type="project" value="TreeGrafter"/>
</dbReference>
<evidence type="ECO:0000313" key="12">
    <source>
        <dbReference type="Proteomes" id="UP000295468"/>
    </source>
</evidence>
<dbReference type="Pfam" id="PF00512">
    <property type="entry name" value="HisKA"/>
    <property type="match status" value="1"/>
</dbReference>
<dbReference type="Pfam" id="PF08447">
    <property type="entry name" value="PAS_3"/>
    <property type="match status" value="1"/>
</dbReference>
<dbReference type="InterPro" id="IPR035965">
    <property type="entry name" value="PAS-like_dom_sf"/>
</dbReference>
<dbReference type="Gene3D" id="3.30.450.20">
    <property type="entry name" value="PAS domain"/>
    <property type="match status" value="1"/>
</dbReference>
<dbReference type="SMART" id="SM00091">
    <property type="entry name" value="PAS"/>
    <property type="match status" value="1"/>
</dbReference>
<evidence type="ECO:0000256" key="7">
    <source>
        <dbReference type="ARBA" id="ARBA00023163"/>
    </source>
</evidence>
<dbReference type="CDD" id="cd00130">
    <property type="entry name" value="PAS"/>
    <property type="match status" value="1"/>
</dbReference>
<dbReference type="InterPro" id="IPR011006">
    <property type="entry name" value="CheY-like_superfamily"/>
</dbReference>
<evidence type="ECO:0000256" key="3">
    <source>
        <dbReference type="ARBA" id="ARBA00022553"/>
    </source>
</evidence>
<dbReference type="CDD" id="cd00156">
    <property type="entry name" value="REC"/>
    <property type="match status" value="1"/>
</dbReference>
<dbReference type="SUPFAM" id="SSF55785">
    <property type="entry name" value="PYP-like sensor domain (PAS domain)"/>
    <property type="match status" value="1"/>
</dbReference>
<name>A0A4R6TGU7_9FLAO</name>
<dbReference type="Proteomes" id="UP000295468">
    <property type="component" value="Unassembled WGS sequence"/>
</dbReference>
<dbReference type="Gene3D" id="3.40.50.2300">
    <property type="match status" value="1"/>
</dbReference>